<dbReference type="SUPFAM" id="SSF55724">
    <property type="entry name" value="Mog1p/PsbP-like"/>
    <property type="match status" value="1"/>
</dbReference>
<dbReference type="InterPro" id="IPR002683">
    <property type="entry name" value="PsbP_C"/>
</dbReference>
<evidence type="ECO:0000259" key="1">
    <source>
        <dbReference type="Pfam" id="PF01789"/>
    </source>
</evidence>
<accession>A0A176W5A0</accession>
<reference evidence="3 4" key="1">
    <citation type="submission" date="2016-03" db="EMBL/GenBank/DDBJ databases">
        <title>Mechanisms controlling the formation of the plant cell surface in tip-growing cells are functionally conserved among land plants.</title>
        <authorList>
            <person name="Honkanen S."/>
            <person name="Jones V.A."/>
            <person name="Morieri G."/>
            <person name="Champion C."/>
            <person name="Hetherington A.J."/>
            <person name="Kelly S."/>
            <person name="Saint-Marcoux D."/>
            <person name="Proust H."/>
            <person name="Prescott H."/>
            <person name="Dolan L."/>
        </authorList>
    </citation>
    <scope>NUCLEOTIDE SEQUENCE [LARGE SCALE GENOMIC DNA]</scope>
    <source>
        <strain evidence="4">cv. Tak-1 and cv. Tak-2</strain>
        <tissue evidence="3">Whole gametophyte</tissue>
    </source>
</reference>
<evidence type="ECO:0000313" key="4">
    <source>
        <dbReference type="Proteomes" id="UP000077202"/>
    </source>
</evidence>
<protein>
    <recommendedName>
        <fullName evidence="1">PsbP C-terminal domain-containing protein</fullName>
    </recommendedName>
</protein>
<organism evidence="3 4">
    <name type="scientific">Marchantia polymorpha subsp. ruderalis</name>
    <dbReference type="NCBI Taxonomy" id="1480154"/>
    <lineage>
        <taxon>Eukaryota</taxon>
        <taxon>Viridiplantae</taxon>
        <taxon>Streptophyta</taxon>
        <taxon>Embryophyta</taxon>
        <taxon>Marchantiophyta</taxon>
        <taxon>Marchantiopsida</taxon>
        <taxon>Marchantiidae</taxon>
        <taxon>Marchantiales</taxon>
        <taxon>Marchantiaceae</taxon>
        <taxon>Marchantia</taxon>
    </lineage>
</organism>
<dbReference type="AlphaFoldDB" id="A0A176W5A0"/>
<evidence type="ECO:0000313" key="5">
    <source>
        <dbReference type="Proteomes" id="UP001162541"/>
    </source>
</evidence>
<reference evidence="5" key="3">
    <citation type="journal article" date="2020" name="Curr. Biol.">
        <title>Chromatin organization in early land plants reveals an ancestral association between H3K27me3, transposons, and constitutive heterochromatin.</title>
        <authorList>
            <person name="Montgomery S.A."/>
            <person name="Tanizawa Y."/>
            <person name="Galik B."/>
            <person name="Wang N."/>
            <person name="Ito T."/>
            <person name="Mochizuki T."/>
            <person name="Akimcheva S."/>
            <person name="Bowman J.L."/>
            <person name="Cognat V."/>
            <person name="Marechal-Drouard L."/>
            <person name="Ekker H."/>
            <person name="Hong S.F."/>
            <person name="Kohchi T."/>
            <person name="Lin S.S."/>
            <person name="Liu L.D."/>
            <person name="Nakamura Y."/>
            <person name="Valeeva L.R."/>
            <person name="Shakirov E.V."/>
            <person name="Shippen D.E."/>
            <person name="Wei W.L."/>
            <person name="Yagura M."/>
            <person name="Yamaoka S."/>
            <person name="Yamato K.T."/>
            <person name="Liu C."/>
            <person name="Berger F."/>
        </authorList>
    </citation>
    <scope>NUCLEOTIDE SEQUENCE [LARGE SCALE GENOMIC DNA]</scope>
    <source>
        <strain evidence="5">Tak-1</strain>
    </source>
</reference>
<proteinExistence type="predicted"/>
<dbReference type="Gene3D" id="3.40.1000.10">
    <property type="entry name" value="Mog1/PsbP, alpha/beta/alpha sandwich"/>
    <property type="match status" value="1"/>
</dbReference>
<gene>
    <name evidence="3" type="ORF">AXG93_1881s1140</name>
    <name evidence="2" type="ORF">Mp_1g27590</name>
</gene>
<dbReference type="Proteomes" id="UP000077202">
    <property type="component" value="Unassembled WGS sequence"/>
</dbReference>
<dbReference type="GO" id="GO:0015979">
    <property type="term" value="P:photosynthesis"/>
    <property type="evidence" value="ECO:0007669"/>
    <property type="project" value="InterPro"/>
</dbReference>
<dbReference type="GO" id="GO:0005509">
    <property type="term" value="F:calcium ion binding"/>
    <property type="evidence" value="ECO:0007669"/>
    <property type="project" value="InterPro"/>
</dbReference>
<keyword evidence="4" id="KW-1185">Reference proteome</keyword>
<dbReference type="EMBL" id="LVLJ01001819">
    <property type="protein sequence ID" value="OAE27823.1"/>
    <property type="molecule type" value="Genomic_DNA"/>
</dbReference>
<sequence>MDALALRAPFQAPTRAGARLNCAAPKFCRLGGVRARQDVHGAAPKALELEREGESAGVEISRRNLFSAVFAAATALPLMQKFDASATSFRQYNDRFDGYSFRYPEGWIQVRGAGADVFFRDPVNLDENVVVEFSSPSSSRYKSVEDLGTPEQAAEKVLNQYLTEFMSTRIGVRRESSIVSTTSRVGEDGRLYYDIEVNVKSFANTNQLAVMPQDRVAKLEWSRRYLSVIGVENNRLYELRLQTPERVLEQEGADLRQMMTSFKLVKLDA</sequence>
<dbReference type="Pfam" id="PF01789">
    <property type="entry name" value="PsbP"/>
    <property type="match status" value="1"/>
</dbReference>
<dbReference type="EMBL" id="AP019866">
    <property type="protein sequence ID" value="BBN00241.1"/>
    <property type="molecule type" value="Genomic_DNA"/>
</dbReference>
<dbReference type="NCBIfam" id="NF040946">
    <property type="entry name" value="PSII_PsbP"/>
    <property type="match status" value="1"/>
</dbReference>
<dbReference type="GO" id="GO:0009654">
    <property type="term" value="C:photosystem II oxygen evolving complex"/>
    <property type="evidence" value="ECO:0007669"/>
    <property type="project" value="InterPro"/>
</dbReference>
<evidence type="ECO:0000313" key="2">
    <source>
        <dbReference type="EMBL" id="BBN00241.1"/>
    </source>
</evidence>
<reference evidence="2" key="2">
    <citation type="journal article" date="2019" name="Curr. Biol.">
        <title>Chromatin organization in early land plants reveals an ancestral association between H3K27me3, transposons, and constitutive heterochromatin.</title>
        <authorList>
            <person name="Montgomery S.A."/>
            <person name="Tanizawa Y."/>
            <person name="Galik B."/>
            <person name="Wang N."/>
            <person name="Ito T."/>
            <person name="Mochizuki T."/>
            <person name="Akimcheva S."/>
            <person name="Bowman J."/>
            <person name="Cognat V."/>
            <person name="Drouard L."/>
            <person name="Ekker H."/>
            <person name="Houng S."/>
            <person name="Kohchi T."/>
            <person name="Lin S."/>
            <person name="Liu L.D."/>
            <person name="Nakamura Y."/>
            <person name="Valeeva L.R."/>
            <person name="Shakirov E.V."/>
            <person name="Shippen D.E."/>
            <person name="Wei W."/>
            <person name="Yagura M."/>
            <person name="Yamaoka S."/>
            <person name="Yamato K.T."/>
            <person name="Liu C."/>
            <person name="Berger F."/>
        </authorList>
    </citation>
    <scope>NUCLEOTIDE SEQUENCE [LARGE SCALE GENOMIC DNA]</scope>
    <source>
        <strain evidence="2">Tak-1</strain>
    </source>
</reference>
<dbReference type="GO" id="GO:0019898">
    <property type="term" value="C:extrinsic component of membrane"/>
    <property type="evidence" value="ECO:0007669"/>
    <property type="project" value="InterPro"/>
</dbReference>
<dbReference type="Proteomes" id="UP001162541">
    <property type="component" value="Chromosome 1"/>
</dbReference>
<dbReference type="InterPro" id="IPR016123">
    <property type="entry name" value="Mog1/PsbP_a/b/a-sand"/>
</dbReference>
<dbReference type="PANTHER" id="PTHR31407:SF15">
    <property type="entry name" value="PSBP DOMAIN-CONTAINING PROTEIN 1, CHLOROPLASTIC"/>
    <property type="match status" value="1"/>
</dbReference>
<name>A0A176W5A0_MARPO</name>
<feature type="domain" description="PsbP C-terminal" evidence="1">
    <location>
        <begin position="88"/>
        <end position="263"/>
    </location>
</feature>
<evidence type="ECO:0000313" key="3">
    <source>
        <dbReference type="EMBL" id="OAE27823.1"/>
    </source>
</evidence>
<dbReference type="PANTHER" id="PTHR31407">
    <property type="match status" value="1"/>
</dbReference>